<dbReference type="CDD" id="cd19965">
    <property type="entry name" value="PBP1_ABC_sugar_binding-like"/>
    <property type="match status" value="1"/>
</dbReference>
<dbReference type="STRING" id="1499967.U27_04133"/>
<evidence type="ECO:0000313" key="6">
    <source>
        <dbReference type="EMBL" id="GAK57168.1"/>
    </source>
</evidence>
<name>A0A081BXW3_VECG1</name>
<dbReference type="Gene3D" id="1.10.287.950">
    <property type="entry name" value="Methyl-accepting chemotaxis protein"/>
    <property type="match status" value="1"/>
</dbReference>
<keyword evidence="4" id="KW-0472">Membrane</keyword>
<evidence type="ECO:0000256" key="4">
    <source>
        <dbReference type="SAM" id="Phobius"/>
    </source>
</evidence>
<gene>
    <name evidence="6" type="ORF">U27_04133</name>
</gene>
<keyword evidence="1 2" id="KW-0807">Transducer</keyword>
<dbReference type="PROSITE" id="PS50111">
    <property type="entry name" value="CHEMOTAXIS_TRANSDUC_2"/>
    <property type="match status" value="1"/>
</dbReference>
<dbReference type="GO" id="GO:0007165">
    <property type="term" value="P:signal transduction"/>
    <property type="evidence" value="ECO:0007669"/>
    <property type="project" value="UniProtKB-KW"/>
</dbReference>
<evidence type="ECO:0000256" key="2">
    <source>
        <dbReference type="PROSITE-ProRule" id="PRU00284"/>
    </source>
</evidence>
<dbReference type="PANTHER" id="PTHR32089">
    <property type="entry name" value="METHYL-ACCEPTING CHEMOTAXIS PROTEIN MCPB"/>
    <property type="match status" value="1"/>
</dbReference>
<dbReference type="eggNOG" id="COG1879">
    <property type="taxonomic scope" value="Bacteria"/>
</dbReference>
<dbReference type="SMART" id="SM00283">
    <property type="entry name" value="MA"/>
    <property type="match status" value="1"/>
</dbReference>
<accession>A0A081BXW3</accession>
<dbReference type="PANTHER" id="PTHR32089:SF112">
    <property type="entry name" value="LYSOZYME-LIKE PROTEIN-RELATED"/>
    <property type="match status" value="1"/>
</dbReference>
<keyword evidence="4" id="KW-0812">Transmembrane</keyword>
<dbReference type="AlphaFoldDB" id="A0A081BXW3"/>
<protein>
    <submittedName>
        <fullName evidence="6">Chemotaxis sensory transducer</fullName>
    </submittedName>
</protein>
<feature type="domain" description="Methyl-accepting transducer" evidence="5">
    <location>
        <begin position="144"/>
        <end position="387"/>
    </location>
</feature>
<reference evidence="6" key="1">
    <citation type="journal article" date="2015" name="PeerJ">
        <title>First genomic representation of candidate bacterial phylum KSB3 points to enhanced environmental sensing as a trigger of wastewater bulking.</title>
        <authorList>
            <person name="Sekiguchi Y."/>
            <person name="Ohashi A."/>
            <person name="Parks D.H."/>
            <person name="Yamauchi T."/>
            <person name="Tyson G.W."/>
            <person name="Hugenholtz P."/>
        </authorList>
    </citation>
    <scope>NUCLEOTIDE SEQUENCE [LARGE SCALE GENOMIC DNA]</scope>
</reference>
<dbReference type="Proteomes" id="UP000030661">
    <property type="component" value="Unassembled WGS sequence"/>
</dbReference>
<evidence type="ECO:0000256" key="1">
    <source>
        <dbReference type="ARBA" id="ARBA00023224"/>
    </source>
</evidence>
<feature type="transmembrane region" description="Helical" evidence="4">
    <location>
        <begin position="7"/>
        <end position="27"/>
    </location>
</feature>
<dbReference type="HOGENOM" id="CLU_383421_0_0_0"/>
<keyword evidence="4" id="KW-1133">Transmembrane helix</keyword>
<dbReference type="eggNOG" id="COG0840">
    <property type="taxonomic scope" value="Bacteria"/>
</dbReference>
<feature type="coiled-coil region" evidence="3">
    <location>
        <begin position="110"/>
        <end position="165"/>
    </location>
</feature>
<dbReference type="GO" id="GO:0016020">
    <property type="term" value="C:membrane"/>
    <property type="evidence" value="ECO:0007669"/>
    <property type="project" value="InterPro"/>
</dbReference>
<evidence type="ECO:0000259" key="5">
    <source>
        <dbReference type="PROSITE" id="PS50111"/>
    </source>
</evidence>
<dbReference type="SUPFAM" id="SSF58104">
    <property type="entry name" value="Methyl-accepting chemotaxis protein (MCP) signaling domain"/>
    <property type="match status" value="1"/>
</dbReference>
<keyword evidence="3" id="KW-0175">Coiled coil</keyword>
<sequence length="721" mass="78630">MKRTTKFLAVLLSLIFIPSLLIGYISLTLITEGGGEKAVMAAKTLKGLISLAAVMTILGIVMISLFLVSRLTKSLNLFTSAIAAVTEGEFHEDIEGKNGDPVTQCFVNMRDVVRDKIAALHTHNQELEQQIEERTIEVETLRRRMSQLTNAADQLRNTSEDMTRISTQMAAGSEQTSQQVSIVSSNSQQISQRVNDLSTATEEVAANIREISHTVEHVTEIVKKAVDTAKTANTAIISLTSHSQDIGNIIKIIANVAQQTNLLALNATIEAARAGDLGRGFTVVASEVKELARETALSAEGITKKIQSIQSGSQEVARTITEVTQIIDQVAELSNSISAAILQQSATTNEISLAITDTAQRSDHIARAITEVATSAKDSSVQAINVQDEAQELSSLAEHLRQLVGELFTLMPKGGEVKLVQELKLKPKTGKLRFAIITPSTATDFWRPVDKGMQDAAELLNVNVTHQGPQDFNVAAVVSAVQSVLQEGIDGVAVFVPTSGSMDNIFRQYQKAGIPIMVINTGLEDAERFGLGFDGHDNYLIGRAWGQKILESLGKNPEGKHICFLSEAPQQSSLEHRMKGAQEMLEPAKVRYDILDTGTDRIQAYRLVEDYYRTHPDCAGLFSTDTIGTPVAGEFVRKNGLQHKVIVGGFDLTPEVIEGILKGYIVFAIDQYPYLQGFQTVLQLFFAATLGFRPFVHKQIPAFITRDNAAQIQELSALGYR</sequence>
<keyword evidence="7" id="KW-1185">Reference proteome</keyword>
<evidence type="ECO:0000256" key="3">
    <source>
        <dbReference type="SAM" id="Coils"/>
    </source>
</evidence>
<proteinExistence type="predicted"/>
<organism evidence="6">
    <name type="scientific">Vecturithrix granuli</name>
    <dbReference type="NCBI Taxonomy" id="1499967"/>
    <lineage>
        <taxon>Bacteria</taxon>
        <taxon>Candidatus Moduliflexota</taxon>
        <taxon>Candidatus Vecturitrichia</taxon>
        <taxon>Candidatus Vecturitrichales</taxon>
        <taxon>Candidatus Vecturitrichaceae</taxon>
        <taxon>Candidatus Vecturithrix</taxon>
    </lineage>
</organism>
<dbReference type="Pfam" id="PF13407">
    <property type="entry name" value="Peripla_BP_4"/>
    <property type="match status" value="1"/>
</dbReference>
<dbReference type="Gene3D" id="3.40.50.2300">
    <property type="match status" value="2"/>
</dbReference>
<evidence type="ECO:0000313" key="7">
    <source>
        <dbReference type="Proteomes" id="UP000030661"/>
    </source>
</evidence>
<dbReference type="Pfam" id="PF00015">
    <property type="entry name" value="MCPsignal"/>
    <property type="match status" value="1"/>
</dbReference>
<dbReference type="SUPFAM" id="SSF53822">
    <property type="entry name" value="Periplasmic binding protein-like I"/>
    <property type="match status" value="1"/>
</dbReference>
<dbReference type="InterPro" id="IPR028082">
    <property type="entry name" value="Peripla_BP_I"/>
</dbReference>
<feature type="transmembrane region" description="Helical" evidence="4">
    <location>
        <begin position="47"/>
        <end position="68"/>
    </location>
</feature>
<dbReference type="InterPro" id="IPR025997">
    <property type="entry name" value="SBP_2_dom"/>
</dbReference>
<dbReference type="InterPro" id="IPR004089">
    <property type="entry name" value="MCPsignal_dom"/>
</dbReference>
<dbReference type="EMBL" id="DF820465">
    <property type="protein sequence ID" value="GAK57168.1"/>
    <property type="molecule type" value="Genomic_DNA"/>
</dbReference>